<sequence>MHLVDGGARRVRRFRLGESSSSSLHIPRHAALMAVVAVVTAVGLGGCGSDGRSTDGGPAAEDAGTTEPTPDGRPSEDATDGSAGAEGTDGTDDDDDAGAGDGDAGAGDDATGGDDVGVEPHGEPTAGDDGGEPRQPPQIPIPPECPEAVRSVGDRITDEFEYVEVPPTEDVAILTCDWRDTSDSIASVEVSFSHELVGTDLADVDGAQKVTVAGMDGYVLRADEGKVRADMFQFQVSDVYITGGSIQVEGVAQGDILELAEAAVEALPEPPG</sequence>
<protein>
    <submittedName>
        <fullName evidence="2">Uncharacterized protein</fullName>
    </submittedName>
</protein>
<reference evidence="2 3" key="1">
    <citation type="submission" date="2020-02" db="EMBL/GenBank/DDBJ databases">
        <authorList>
            <person name="Li X.-J."/>
            <person name="Han X.-M."/>
        </authorList>
    </citation>
    <scope>NUCLEOTIDE SEQUENCE [LARGE SCALE GENOMIC DNA]</scope>
    <source>
        <strain evidence="2 3">CCTCC AB 2017055</strain>
    </source>
</reference>
<gene>
    <name evidence="2" type="ORF">G1H10_28260</name>
</gene>
<comment type="caution">
    <text evidence="2">The sequence shown here is derived from an EMBL/GenBank/DDBJ whole genome shotgun (WGS) entry which is preliminary data.</text>
</comment>
<feature type="compositionally biased region" description="Pro residues" evidence="1">
    <location>
        <begin position="134"/>
        <end position="145"/>
    </location>
</feature>
<evidence type="ECO:0000313" key="3">
    <source>
        <dbReference type="Proteomes" id="UP000475214"/>
    </source>
</evidence>
<dbReference type="Proteomes" id="UP000475214">
    <property type="component" value="Unassembled WGS sequence"/>
</dbReference>
<proteinExistence type="predicted"/>
<evidence type="ECO:0000313" key="2">
    <source>
        <dbReference type="EMBL" id="NEE04069.1"/>
    </source>
</evidence>
<name>A0A6L9SG32_9ACTN</name>
<dbReference type="EMBL" id="JAAGOA010000028">
    <property type="protein sequence ID" value="NEE04069.1"/>
    <property type="molecule type" value="Genomic_DNA"/>
</dbReference>
<dbReference type="RefSeq" id="WP_163744256.1">
    <property type="nucleotide sequence ID" value="NZ_JAAGOA010000028.1"/>
</dbReference>
<evidence type="ECO:0000256" key="1">
    <source>
        <dbReference type="SAM" id="MobiDB-lite"/>
    </source>
</evidence>
<feature type="region of interest" description="Disordered" evidence="1">
    <location>
        <begin position="49"/>
        <end position="145"/>
    </location>
</feature>
<dbReference type="AlphaFoldDB" id="A0A6L9SG32"/>
<keyword evidence="3" id="KW-1185">Reference proteome</keyword>
<organism evidence="2 3">
    <name type="scientific">Phytoactinopolyspora halotolerans</name>
    <dbReference type="NCBI Taxonomy" id="1981512"/>
    <lineage>
        <taxon>Bacteria</taxon>
        <taxon>Bacillati</taxon>
        <taxon>Actinomycetota</taxon>
        <taxon>Actinomycetes</taxon>
        <taxon>Jiangellales</taxon>
        <taxon>Jiangellaceae</taxon>
        <taxon>Phytoactinopolyspora</taxon>
    </lineage>
</organism>
<accession>A0A6L9SG32</accession>
<feature type="compositionally biased region" description="Acidic residues" evidence="1">
    <location>
        <begin position="89"/>
        <end position="98"/>
    </location>
</feature>